<keyword evidence="3" id="KW-0472">Membrane</keyword>
<dbReference type="PANTHER" id="PTHR43649:SF33">
    <property type="entry name" value="POLYGALACTURONAN_RHAMNOGALACTURONAN-BINDING PROTEIN YTCQ"/>
    <property type="match status" value="1"/>
</dbReference>
<keyword evidence="4" id="KW-0564">Palmitate</keyword>
<sequence>MKKGIIAAVCCMVLLLGACSGKTAEEDSSTAGNEEAALSILVMRTEETKEGIWQGWGAKKLYDDLQIKLNFFPTGVKSGTTLSHYLIAGQLPDIMGLKGTDYAQLVMDADMLLPLDEYEDRLPNIFQNEAYADAVRYSRDHTSGGTGHLFIMPVAIGPADFHSFNWVPLLQWDAYKQAGMPEINTLEDYLDVAEQMTAIKPVTEKGEKVYGFSLFNEWDIVSALEISTLSYMYGIDSNFVSPLMETSMITRETKSLLAEDSFYKRALRFYFEANQRGLLDPDSMSQKYQDVEDKFSSGQVMFSWFSWLYGSYNSENQNNPDGADGMASVAAKDMKLFKAPEQTIGRQWYFSISKNCKDIDAALEFLNWLYDPAVQQYLTNGPQGITWDYNEKKEPEIINWELVDDSDKPLMPESIGGGAFKDGVEFLGTLGMEAATVMEDGYSLSYRYWPSTLERDPSLMKQEVMEMLGCDTLAEYLYKNHMVAESTQAINMVPTADHELELIINDIGEVVKKYSWKMVYAKEEAEFERMWDEMTDQAEELGIDQVTEYYTREWEKALRLVEEYE</sequence>
<keyword evidence="1" id="KW-1003">Cell membrane</keyword>
<reference evidence="7 8" key="1">
    <citation type="submission" date="2018-05" db="EMBL/GenBank/DDBJ databases">
        <authorList>
            <person name="Goeker M."/>
            <person name="Huntemann M."/>
            <person name="Clum A."/>
            <person name="Pillay M."/>
            <person name="Palaniappan K."/>
            <person name="Varghese N."/>
            <person name="Mikhailova N."/>
            <person name="Stamatis D."/>
            <person name="Reddy T."/>
            <person name="Daum C."/>
            <person name="Shapiro N."/>
            <person name="Ivanova N."/>
            <person name="Kyrpides N."/>
            <person name="Woyke T."/>
        </authorList>
    </citation>
    <scope>NUCLEOTIDE SEQUENCE [LARGE SCALE GENOMIC DNA]</scope>
    <source>
        <strain evidence="7 8">DSM 26524</strain>
    </source>
</reference>
<evidence type="ECO:0000313" key="7">
    <source>
        <dbReference type="EMBL" id="PWJ75204.1"/>
    </source>
</evidence>
<proteinExistence type="predicted"/>
<evidence type="ECO:0000256" key="5">
    <source>
        <dbReference type="ARBA" id="ARBA00023288"/>
    </source>
</evidence>
<evidence type="ECO:0000256" key="2">
    <source>
        <dbReference type="ARBA" id="ARBA00022729"/>
    </source>
</evidence>
<dbReference type="RefSeq" id="WP_109627083.1">
    <property type="nucleotide sequence ID" value="NZ_JANKBI010000024.1"/>
</dbReference>
<name>A0AB73T443_9FIRM</name>
<comment type="caution">
    <text evidence="7">The sequence shown here is derived from an EMBL/GenBank/DDBJ whole genome shotgun (WGS) entry which is preliminary data.</text>
</comment>
<dbReference type="PROSITE" id="PS51257">
    <property type="entry name" value="PROKAR_LIPOPROTEIN"/>
    <property type="match status" value="1"/>
</dbReference>
<dbReference type="Gene3D" id="3.40.190.10">
    <property type="entry name" value="Periplasmic binding protein-like II"/>
    <property type="match status" value="1"/>
</dbReference>
<dbReference type="EMBL" id="QGGY01000007">
    <property type="protein sequence ID" value="PWJ75204.1"/>
    <property type="molecule type" value="Genomic_DNA"/>
</dbReference>
<feature type="signal peptide" evidence="6">
    <location>
        <begin position="1"/>
        <end position="24"/>
    </location>
</feature>
<dbReference type="InterPro" id="IPR050490">
    <property type="entry name" value="Bact_solute-bd_prot1"/>
</dbReference>
<evidence type="ECO:0000256" key="6">
    <source>
        <dbReference type="SAM" id="SignalP"/>
    </source>
</evidence>
<evidence type="ECO:0000256" key="4">
    <source>
        <dbReference type="ARBA" id="ARBA00023139"/>
    </source>
</evidence>
<evidence type="ECO:0000256" key="1">
    <source>
        <dbReference type="ARBA" id="ARBA00022475"/>
    </source>
</evidence>
<protein>
    <submittedName>
        <fullName evidence="7">Carbohydrate ABC transporter substrate-binding protein (CUT1 family)</fullName>
    </submittedName>
</protein>
<dbReference type="AlphaFoldDB" id="A0AB73T443"/>
<evidence type="ECO:0000313" key="8">
    <source>
        <dbReference type="Proteomes" id="UP000245412"/>
    </source>
</evidence>
<dbReference type="SUPFAM" id="SSF53850">
    <property type="entry name" value="Periplasmic binding protein-like II"/>
    <property type="match status" value="1"/>
</dbReference>
<dbReference type="Proteomes" id="UP000245412">
    <property type="component" value="Unassembled WGS sequence"/>
</dbReference>
<gene>
    <name evidence="7" type="ORF">C7383_107211</name>
</gene>
<dbReference type="Pfam" id="PF01547">
    <property type="entry name" value="SBP_bac_1"/>
    <property type="match status" value="1"/>
</dbReference>
<keyword evidence="5" id="KW-0449">Lipoprotein</keyword>
<keyword evidence="8" id="KW-1185">Reference proteome</keyword>
<accession>A0AB73T443</accession>
<evidence type="ECO:0000256" key="3">
    <source>
        <dbReference type="ARBA" id="ARBA00023136"/>
    </source>
</evidence>
<dbReference type="PANTHER" id="PTHR43649">
    <property type="entry name" value="ARABINOSE-BINDING PROTEIN-RELATED"/>
    <property type="match status" value="1"/>
</dbReference>
<feature type="chain" id="PRO_5044492079" evidence="6">
    <location>
        <begin position="25"/>
        <end position="565"/>
    </location>
</feature>
<organism evidence="7 8">
    <name type="scientific">Murimonas intestini</name>
    <dbReference type="NCBI Taxonomy" id="1337051"/>
    <lineage>
        <taxon>Bacteria</taxon>
        <taxon>Bacillati</taxon>
        <taxon>Bacillota</taxon>
        <taxon>Clostridia</taxon>
        <taxon>Lachnospirales</taxon>
        <taxon>Lachnospiraceae</taxon>
        <taxon>Murimonas</taxon>
    </lineage>
</organism>
<dbReference type="InterPro" id="IPR006059">
    <property type="entry name" value="SBP"/>
</dbReference>
<keyword evidence="2 6" id="KW-0732">Signal</keyword>